<dbReference type="KEGG" id="hazt:108672782"/>
<proteinExistence type="predicted"/>
<evidence type="ECO:0000313" key="6">
    <source>
        <dbReference type="RefSeq" id="XP_018016002.1"/>
    </source>
</evidence>
<keyword evidence="1 2" id="KW-1015">Disulfide bond</keyword>
<feature type="disulfide bond" evidence="2">
    <location>
        <begin position="101"/>
        <end position="128"/>
    </location>
</feature>
<evidence type="ECO:0000256" key="1">
    <source>
        <dbReference type="ARBA" id="ARBA00023157"/>
    </source>
</evidence>
<keyword evidence="3" id="KW-0732">Signal</keyword>
<dbReference type="GeneID" id="108672782"/>
<protein>
    <submittedName>
        <fullName evidence="6">Uncharacterized protein LOC108672782</fullName>
    </submittedName>
</protein>
<dbReference type="InterPro" id="IPR035914">
    <property type="entry name" value="Sperma_CUB_dom_sf"/>
</dbReference>
<accession>A0A8B7NQL3</accession>
<dbReference type="Proteomes" id="UP000694843">
    <property type="component" value="Unplaced"/>
</dbReference>
<dbReference type="PANTHER" id="PTHR33236:SF5">
    <property type="entry name" value="CUB DOMAIN-CONTAINING PROTEIN"/>
    <property type="match status" value="1"/>
</dbReference>
<reference evidence="6" key="1">
    <citation type="submission" date="2025-08" db="UniProtKB">
        <authorList>
            <consortium name="RefSeq"/>
        </authorList>
    </citation>
    <scope>IDENTIFICATION</scope>
    <source>
        <tissue evidence="6">Whole organism</tissue>
    </source>
</reference>
<keyword evidence="5" id="KW-1185">Reference proteome</keyword>
<gene>
    <name evidence="6" type="primary">LOC108672782</name>
</gene>
<dbReference type="PROSITE" id="PS01180">
    <property type="entry name" value="CUB"/>
    <property type="match status" value="1"/>
</dbReference>
<dbReference type="SUPFAM" id="SSF49854">
    <property type="entry name" value="Spermadhesin, CUB domain"/>
    <property type="match status" value="1"/>
</dbReference>
<dbReference type="OrthoDB" id="6382149at2759"/>
<feature type="signal peptide" evidence="3">
    <location>
        <begin position="1"/>
        <end position="23"/>
    </location>
</feature>
<dbReference type="InterPro" id="IPR000859">
    <property type="entry name" value="CUB_dom"/>
</dbReference>
<sequence>MSCLRNFHVICVVLWTMLGLMSSSEVLPEMKSFGAGGKPAETSWKWSRDIVNVQPDPCTSDSGTTGICYKPSDCNEFPEGVGDGSCALGVGVCCTFIYDGCYLTAKYAAAVFENPSYPNPEMTSYNSCPLAITPANNNICQIRLDFGAFTLAGPNAEGVCDQDAFTVTGATSAVPVICGENTKQHMYFEVTPGFNNVVLDVKTSTAGSKWQISVTQIECTSPSRVPSVCLQY</sequence>
<evidence type="ECO:0000313" key="5">
    <source>
        <dbReference type="Proteomes" id="UP000694843"/>
    </source>
</evidence>
<name>A0A8B7NQL3_HYAAZ</name>
<evidence type="ECO:0000256" key="3">
    <source>
        <dbReference type="SAM" id="SignalP"/>
    </source>
</evidence>
<feature type="chain" id="PRO_5034933623" evidence="3">
    <location>
        <begin position="24"/>
        <end position="232"/>
    </location>
</feature>
<feature type="domain" description="CUB" evidence="4">
    <location>
        <begin position="101"/>
        <end position="217"/>
    </location>
</feature>
<comment type="caution">
    <text evidence="2">Lacks conserved residue(s) required for the propagation of feature annotation.</text>
</comment>
<dbReference type="PANTHER" id="PTHR33236">
    <property type="entry name" value="INTRAFLAGELLAR TRANSPORT PROTEIN 122 FAMILY PROTEIN-RELATED"/>
    <property type="match status" value="1"/>
</dbReference>
<evidence type="ECO:0000259" key="4">
    <source>
        <dbReference type="PROSITE" id="PS01180"/>
    </source>
</evidence>
<dbReference type="RefSeq" id="XP_018016002.1">
    <property type="nucleotide sequence ID" value="XM_018160513.1"/>
</dbReference>
<dbReference type="Gene3D" id="2.60.120.290">
    <property type="entry name" value="Spermadhesin, CUB domain"/>
    <property type="match status" value="1"/>
</dbReference>
<organism evidence="5 6">
    <name type="scientific">Hyalella azteca</name>
    <name type="common">Amphipod</name>
    <dbReference type="NCBI Taxonomy" id="294128"/>
    <lineage>
        <taxon>Eukaryota</taxon>
        <taxon>Metazoa</taxon>
        <taxon>Ecdysozoa</taxon>
        <taxon>Arthropoda</taxon>
        <taxon>Crustacea</taxon>
        <taxon>Multicrustacea</taxon>
        <taxon>Malacostraca</taxon>
        <taxon>Eumalacostraca</taxon>
        <taxon>Peracarida</taxon>
        <taxon>Amphipoda</taxon>
        <taxon>Senticaudata</taxon>
        <taxon>Talitrida</taxon>
        <taxon>Talitroidea</taxon>
        <taxon>Hyalellidae</taxon>
        <taxon>Hyalella</taxon>
    </lineage>
</organism>
<evidence type="ECO:0000256" key="2">
    <source>
        <dbReference type="PROSITE-ProRule" id="PRU00059"/>
    </source>
</evidence>
<dbReference type="AlphaFoldDB" id="A0A8B7NQL3"/>